<evidence type="ECO:0000313" key="3">
    <source>
        <dbReference type="Proteomes" id="UP001596183"/>
    </source>
</evidence>
<keyword evidence="1" id="KW-0472">Membrane</keyword>
<evidence type="ECO:0008006" key="4">
    <source>
        <dbReference type="Google" id="ProtNLM"/>
    </source>
</evidence>
<evidence type="ECO:0000313" key="2">
    <source>
        <dbReference type="EMBL" id="MFC5675491.1"/>
    </source>
</evidence>
<dbReference type="Proteomes" id="UP001596183">
    <property type="component" value="Unassembled WGS sequence"/>
</dbReference>
<dbReference type="RefSeq" id="WP_109381677.1">
    <property type="nucleotide sequence ID" value="NZ_JBHSPC010000165.1"/>
</dbReference>
<feature type="transmembrane region" description="Helical" evidence="1">
    <location>
        <begin position="63"/>
        <end position="83"/>
    </location>
</feature>
<name>A0ABW0Y325_9ACTN</name>
<organism evidence="2 3">
    <name type="scientific">Streptomyces incanus</name>
    <dbReference type="NCBI Taxonomy" id="887453"/>
    <lineage>
        <taxon>Bacteria</taxon>
        <taxon>Bacillati</taxon>
        <taxon>Actinomycetota</taxon>
        <taxon>Actinomycetes</taxon>
        <taxon>Kitasatosporales</taxon>
        <taxon>Streptomycetaceae</taxon>
        <taxon>Streptomyces</taxon>
    </lineage>
</organism>
<gene>
    <name evidence="2" type="ORF">ACFP2V_37195</name>
</gene>
<protein>
    <recommendedName>
        <fullName evidence="4">Integral membrane protein</fullName>
    </recommendedName>
</protein>
<keyword evidence="3" id="KW-1185">Reference proteome</keyword>
<proteinExistence type="predicted"/>
<evidence type="ECO:0000256" key="1">
    <source>
        <dbReference type="SAM" id="Phobius"/>
    </source>
</evidence>
<accession>A0ABW0Y325</accession>
<keyword evidence="1" id="KW-0812">Transmembrane</keyword>
<reference evidence="3" key="1">
    <citation type="journal article" date="2019" name="Int. J. Syst. Evol. Microbiol.">
        <title>The Global Catalogue of Microorganisms (GCM) 10K type strain sequencing project: providing services to taxonomists for standard genome sequencing and annotation.</title>
        <authorList>
            <consortium name="The Broad Institute Genomics Platform"/>
            <consortium name="The Broad Institute Genome Sequencing Center for Infectious Disease"/>
            <person name="Wu L."/>
            <person name="Ma J."/>
        </authorList>
    </citation>
    <scope>NUCLEOTIDE SEQUENCE [LARGE SCALE GENOMIC DNA]</scope>
    <source>
        <strain evidence="3">JCM 13852</strain>
    </source>
</reference>
<keyword evidence="1" id="KW-1133">Transmembrane helix</keyword>
<feature type="transmembrane region" description="Helical" evidence="1">
    <location>
        <begin position="89"/>
        <end position="112"/>
    </location>
</feature>
<comment type="caution">
    <text evidence="2">The sequence shown here is derived from an EMBL/GenBank/DDBJ whole genome shotgun (WGS) entry which is preliminary data.</text>
</comment>
<dbReference type="EMBL" id="JBHSPC010000165">
    <property type="protein sequence ID" value="MFC5675491.1"/>
    <property type="molecule type" value="Genomic_DNA"/>
</dbReference>
<feature type="transmembrane region" description="Helical" evidence="1">
    <location>
        <begin position="34"/>
        <end position="56"/>
    </location>
</feature>
<sequence length="120" mass="11919">MNRTRLLVTGLVLSGLLGLIDVISLPFGDGEHPPVAVAVVGAVLGLITLVGAVLAWRGSRAGAVAVIVTRLLSGLSAVPAFFVDDVPGALVGAVAFALLVTLAGVALVASALRTRAVTEG</sequence>